<dbReference type="STRING" id="252740.A0A423WE58"/>
<proteinExistence type="predicted"/>
<dbReference type="EMBL" id="LJZO01000006">
    <property type="protein sequence ID" value="ROW01563.1"/>
    <property type="molecule type" value="Genomic_DNA"/>
</dbReference>
<dbReference type="InterPro" id="IPR049192">
    <property type="entry name" value="DUF4246_C"/>
</dbReference>
<dbReference type="PANTHER" id="PTHR33119">
    <property type="entry name" value="IFI3P"/>
    <property type="match status" value="1"/>
</dbReference>
<protein>
    <recommendedName>
        <fullName evidence="2">DUF4246 domain-containing protein</fullName>
    </recommendedName>
</protein>
<feature type="region of interest" description="Disordered" evidence="1">
    <location>
        <begin position="1"/>
        <end position="22"/>
    </location>
</feature>
<gene>
    <name evidence="3" type="ORF">VSDG_02135</name>
</gene>
<organism evidence="3 4">
    <name type="scientific">Cytospora chrysosperma</name>
    <name type="common">Cytospora canker fungus</name>
    <name type="synonym">Sphaeria chrysosperma</name>
    <dbReference type="NCBI Taxonomy" id="252740"/>
    <lineage>
        <taxon>Eukaryota</taxon>
        <taxon>Fungi</taxon>
        <taxon>Dikarya</taxon>
        <taxon>Ascomycota</taxon>
        <taxon>Pezizomycotina</taxon>
        <taxon>Sordariomycetes</taxon>
        <taxon>Sordariomycetidae</taxon>
        <taxon>Diaporthales</taxon>
        <taxon>Cytosporaceae</taxon>
        <taxon>Cytospora</taxon>
    </lineage>
</organism>
<dbReference type="Proteomes" id="UP000284375">
    <property type="component" value="Unassembled WGS sequence"/>
</dbReference>
<keyword evidence="4" id="KW-1185">Reference proteome</keyword>
<accession>A0A423WE58</accession>
<reference evidence="3 4" key="1">
    <citation type="submission" date="2015-09" db="EMBL/GenBank/DDBJ databases">
        <title>Host preference determinants of Valsa canker pathogens revealed by comparative genomics.</title>
        <authorList>
            <person name="Yin Z."/>
            <person name="Huang L."/>
        </authorList>
    </citation>
    <scope>NUCLEOTIDE SEQUENCE [LARGE SCALE GENOMIC DNA]</scope>
    <source>
        <strain evidence="3 4">YSFL</strain>
    </source>
</reference>
<sequence length="172" mass="19709">MASIELTPENPELPAERENVTDSSLSFRMHTSSDQRELQRNVGQDSYHWLECYYGANLGGGSSIQNYGRVQTPEGCLLASPNVFQHRVSPFRLADPTKAGHRRFIALWLVEPHRRIVSTAKVPPQRQDWWTESMFGKSKGSQKSVADKLPAEMKKLLRELEQRSWTTEHCQK</sequence>
<dbReference type="InterPro" id="IPR025340">
    <property type="entry name" value="DUF4246"/>
</dbReference>
<dbReference type="AlphaFoldDB" id="A0A423WE58"/>
<evidence type="ECO:0000313" key="3">
    <source>
        <dbReference type="EMBL" id="ROW01563.1"/>
    </source>
</evidence>
<dbReference type="OrthoDB" id="415532at2759"/>
<dbReference type="PANTHER" id="PTHR33119:SF1">
    <property type="entry name" value="FE2OG DIOXYGENASE DOMAIN-CONTAINING PROTEIN"/>
    <property type="match status" value="1"/>
</dbReference>
<evidence type="ECO:0000256" key="1">
    <source>
        <dbReference type="SAM" id="MobiDB-lite"/>
    </source>
</evidence>
<evidence type="ECO:0000259" key="2">
    <source>
        <dbReference type="Pfam" id="PF14033"/>
    </source>
</evidence>
<evidence type="ECO:0000313" key="4">
    <source>
        <dbReference type="Proteomes" id="UP000284375"/>
    </source>
</evidence>
<comment type="caution">
    <text evidence="3">The sequence shown here is derived from an EMBL/GenBank/DDBJ whole genome shotgun (WGS) entry which is preliminary data.</text>
</comment>
<dbReference type="Pfam" id="PF14033">
    <property type="entry name" value="DUF4246"/>
    <property type="match status" value="1"/>
</dbReference>
<name>A0A423WE58_CYTCH</name>
<feature type="domain" description="DUF4246" evidence="2">
    <location>
        <begin position="16"/>
        <end position="132"/>
    </location>
</feature>